<dbReference type="SUPFAM" id="SSF57701">
    <property type="entry name" value="Zn2/Cys6 DNA-binding domain"/>
    <property type="match status" value="1"/>
</dbReference>
<dbReference type="InterPro" id="IPR001138">
    <property type="entry name" value="Zn2Cys6_DnaBD"/>
</dbReference>
<evidence type="ECO:0000256" key="4">
    <source>
        <dbReference type="ARBA" id="ARBA00023242"/>
    </source>
</evidence>
<dbReference type="Pfam" id="PF00172">
    <property type="entry name" value="Zn_clus"/>
    <property type="match status" value="1"/>
</dbReference>
<evidence type="ECO:0000313" key="6">
    <source>
        <dbReference type="EMBL" id="KAE8168313.1"/>
    </source>
</evidence>
<dbReference type="GO" id="GO:0003677">
    <property type="term" value="F:DNA binding"/>
    <property type="evidence" value="ECO:0007669"/>
    <property type="project" value="UniProtKB-KW"/>
</dbReference>
<dbReference type="AlphaFoldDB" id="A0A5N6VBV5"/>
<dbReference type="Proteomes" id="UP000326950">
    <property type="component" value="Unassembled WGS sequence"/>
</dbReference>
<dbReference type="EMBL" id="ML738586">
    <property type="protein sequence ID" value="KAE8168313.1"/>
    <property type="molecule type" value="Genomic_DNA"/>
</dbReference>
<reference evidence="6 7" key="1">
    <citation type="submission" date="2019-04" db="EMBL/GenBank/DDBJ databases">
        <title>Friends and foes A comparative genomics study of 23 Aspergillus species from section Flavi.</title>
        <authorList>
            <consortium name="DOE Joint Genome Institute"/>
            <person name="Kjaerbolling I."/>
            <person name="Vesth T."/>
            <person name="Frisvad J.C."/>
            <person name="Nybo J.L."/>
            <person name="Theobald S."/>
            <person name="Kildgaard S."/>
            <person name="Isbrandt T."/>
            <person name="Kuo A."/>
            <person name="Sato A."/>
            <person name="Lyhne E.K."/>
            <person name="Kogle M.E."/>
            <person name="Wiebenga A."/>
            <person name="Kun R.S."/>
            <person name="Lubbers R.J."/>
            <person name="Makela M.R."/>
            <person name="Barry K."/>
            <person name="Chovatia M."/>
            <person name="Clum A."/>
            <person name="Daum C."/>
            <person name="Haridas S."/>
            <person name="He G."/>
            <person name="LaButti K."/>
            <person name="Lipzen A."/>
            <person name="Mondo S."/>
            <person name="Riley R."/>
            <person name="Salamov A."/>
            <person name="Simmons B.A."/>
            <person name="Magnuson J.K."/>
            <person name="Henrissat B."/>
            <person name="Mortensen U.H."/>
            <person name="Larsen T.O."/>
            <person name="Devries R.P."/>
            <person name="Grigoriev I.V."/>
            <person name="Machida M."/>
            <person name="Baker S.E."/>
            <person name="Andersen M.R."/>
        </authorList>
    </citation>
    <scope>NUCLEOTIDE SEQUENCE [LARGE SCALE GENOMIC DNA]</scope>
    <source>
        <strain evidence="6 7">CBS 117626</strain>
    </source>
</reference>
<dbReference type="PROSITE" id="PS50048">
    <property type="entry name" value="ZN2_CY6_FUNGAL_2"/>
    <property type="match status" value="1"/>
</dbReference>
<accession>A0A5N6VBV5</accession>
<keyword evidence="4" id="KW-0539">Nucleus</keyword>
<keyword evidence="2" id="KW-0238">DNA-binding</keyword>
<evidence type="ECO:0000259" key="5">
    <source>
        <dbReference type="PROSITE" id="PS50048"/>
    </source>
</evidence>
<dbReference type="GO" id="GO:0008270">
    <property type="term" value="F:zinc ion binding"/>
    <property type="evidence" value="ECO:0007669"/>
    <property type="project" value="InterPro"/>
</dbReference>
<keyword evidence="1" id="KW-0805">Transcription regulation</keyword>
<protein>
    <recommendedName>
        <fullName evidence="5">Zn(2)-C6 fungal-type domain-containing protein</fullName>
    </recommendedName>
</protein>
<dbReference type="InterPro" id="IPR036864">
    <property type="entry name" value="Zn2-C6_fun-type_DNA-bd_sf"/>
</dbReference>
<dbReference type="Gene3D" id="4.10.240.10">
    <property type="entry name" value="Zn(2)-C6 fungal-type DNA-binding domain"/>
    <property type="match status" value="1"/>
</dbReference>
<keyword evidence="7" id="KW-1185">Reference proteome</keyword>
<dbReference type="GO" id="GO:0000981">
    <property type="term" value="F:DNA-binding transcription factor activity, RNA polymerase II-specific"/>
    <property type="evidence" value="ECO:0007669"/>
    <property type="project" value="InterPro"/>
</dbReference>
<gene>
    <name evidence="6" type="ORF">BDV40DRAFT_251819</name>
</gene>
<evidence type="ECO:0000256" key="3">
    <source>
        <dbReference type="ARBA" id="ARBA00023163"/>
    </source>
</evidence>
<name>A0A5N6VBV5_ASPTM</name>
<proteinExistence type="predicted"/>
<dbReference type="OrthoDB" id="103349at2759"/>
<evidence type="ECO:0000313" key="7">
    <source>
        <dbReference type="Proteomes" id="UP000326950"/>
    </source>
</evidence>
<keyword evidence="3" id="KW-0804">Transcription</keyword>
<evidence type="ECO:0000256" key="1">
    <source>
        <dbReference type="ARBA" id="ARBA00023015"/>
    </source>
</evidence>
<sequence>MDPWVQRGRLDSSSEETPGQRQVACELCRRWKVKCQTASGHATCSVCQRRDVVCVRTARPRVSRRPVIRWGIGV</sequence>
<dbReference type="PROSITE" id="PS00463">
    <property type="entry name" value="ZN2_CY6_FUNGAL_1"/>
    <property type="match status" value="1"/>
</dbReference>
<feature type="domain" description="Zn(2)-C6 fungal-type" evidence="5">
    <location>
        <begin position="24"/>
        <end position="56"/>
    </location>
</feature>
<evidence type="ECO:0000256" key="2">
    <source>
        <dbReference type="ARBA" id="ARBA00023125"/>
    </source>
</evidence>
<dbReference type="GO" id="GO:0009893">
    <property type="term" value="P:positive regulation of metabolic process"/>
    <property type="evidence" value="ECO:0007669"/>
    <property type="project" value="UniProtKB-ARBA"/>
</dbReference>
<organism evidence="6 7">
    <name type="scientific">Aspergillus tamarii</name>
    <dbReference type="NCBI Taxonomy" id="41984"/>
    <lineage>
        <taxon>Eukaryota</taxon>
        <taxon>Fungi</taxon>
        <taxon>Dikarya</taxon>
        <taxon>Ascomycota</taxon>
        <taxon>Pezizomycotina</taxon>
        <taxon>Eurotiomycetes</taxon>
        <taxon>Eurotiomycetidae</taxon>
        <taxon>Eurotiales</taxon>
        <taxon>Aspergillaceae</taxon>
        <taxon>Aspergillus</taxon>
        <taxon>Aspergillus subgen. Circumdati</taxon>
    </lineage>
</organism>